<dbReference type="InterPro" id="IPR051380">
    <property type="entry name" value="pH-response_reg_palI/RIM9"/>
</dbReference>
<keyword evidence="8" id="KW-1185">Reference proteome</keyword>
<evidence type="ECO:0000256" key="5">
    <source>
        <dbReference type="SAM" id="Phobius"/>
    </source>
</evidence>
<organism evidence="7 8">
    <name type="scientific">Kwoniella dendrophila CBS 6074</name>
    <dbReference type="NCBI Taxonomy" id="1295534"/>
    <lineage>
        <taxon>Eukaryota</taxon>
        <taxon>Fungi</taxon>
        <taxon>Dikarya</taxon>
        <taxon>Basidiomycota</taxon>
        <taxon>Agaricomycotina</taxon>
        <taxon>Tremellomycetes</taxon>
        <taxon>Tremellales</taxon>
        <taxon>Cryptococcaceae</taxon>
        <taxon>Kwoniella</taxon>
    </lineage>
</organism>
<name>A0AAX4K2Q4_9TREE</name>
<accession>A0AAX4K2Q4</accession>
<keyword evidence="6" id="KW-0732">Signal</keyword>
<dbReference type="GO" id="GO:0035838">
    <property type="term" value="C:growing cell tip"/>
    <property type="evidence" value="ECO:0007669"/>
    <property type="project" value="TreeGrafter"/>
</dbReference>
<dbReference type="GO" id="GO:0032153">
    <property type="term" value="C:cell division site"/>
    <property type="evidence" value="ECO:0007669"/>
    <property type="project" value="TreeGrafter"/>
</dbReference>
<dbReference type="PANTHER" id="PTHR28013:SF3">
    <property type="entry name" value="PROTEIN DCV1-RELATED"/>
    <property type="match status" value="1"/>
</dbReference>
<evidence type="ECO:0000256" key="2">
    <source>
        <dbReference type="ARBA" id="ARBA00022692"/>
    </source>
</evidence>
<dbReference type="EMBL" id="CP144106">
    <property type="protein sequence ID" value="WWC91900.1"/>
    <property type="molecule type" value="Genomic_DNA"/>
</dbReference>
<dbReference type="AlphaFoldDB" id="A0AAX4K2Q4"/>
<feature type="signal peptide" evidence="6">
    <location>
        <begin position="1"/>
        <end position="23"/>
    </location>
</feature>
<dbReference type="PANTHER" id="PTHR28013">
    <property type="entry name" value="PROTEIN DCV1-RELATED"/>
    <property type="match status" value="1"/>
</dbReference>
<dbReference type="GeneID" id="91097518"/>
<dbReference type="InterPro" id="IPR009571">
    <property type="entry name" value="SUR7/Rim9-like_fungi"/>
</dbReference>
<evidence type="ECO:0000256" key="3">
    <source>
        <dbReference type="ARBA" id="ARBA00022989"/>
    </source>
</evidence>
<dbReference type="RefSeq" id="XP_066078662.1">
    <property type="nucleotide sequence ID" value="XM_066222565.1"/>
</dbReference>
<evidence type="ECO:0008006" key="9">
    <source>
        <dbReference type="Google" id="ProtNLM"/>
    </source>
</evidence>
<feature type="transmembrane region" description="Helical" evidence="5">
    <location>
        <begin position="86"/>
        <end position="109"/>
    </location>
</feature>
<sequence length="200" mass="20839">MGLSPAVPGLCLAFAAMALLIFASVTPPAWDKVNFLHATTSAGRVVYGVFGYCIEGGACSHRSEGYNLELPGADNVVLNSKVLHNLTYTLILHPIAGGLAFFALVFGLLGASCASRVATIFAALTAGFAALVTLVIFVIDMVLWNVLKNRIQDAGYSAGLGNANWFTVGAFVALCAAMCTSFCGAFGRFAEGRFAGEKVS</sequence>
<dbReference type="GO" id="GO:0005886">
    <property type="term" value="C:plasma membrane"/>
    <property type="evidence" value="ECO:0007669"/>
    <property type="project" value="InterPro"/>
</dbReference>
<dbReference type="Proteomes" id="UP001355207">
    <property type="component" value="Chromosome 9"/>
</dbReference>
<gene>
    <name evidence="7" type="ORF">L201_006849</name>
</gene>
<keyword evidence="4 5" id="KW-0472">Membrane</keyword>
<proteinExistence type="predicted"/>
<feature type="transmembrane region" description="Helical" evidence="5">
    <location>
        <begin position="164"/>
        <end position="186"/>
    </location>
</feature>
<evidence type="ECO:0000256" key="4">
    <source>
        <dbReference type="ARBA" id="ARBA00023136"/>
    </source>
</evidence>
<dbReference type="Pfam" id="PF06687">
    <property type="entry name" value="SUR7"/>
    <property type="match status" value="1"/>
</dbReference>
<evidence type="ECO:0000313" key="8">
    <source>
        <dbReference type="Proteomes" id="UP001355207"/>
    </source>
</evidence>
<evidence type="ECO:0000256" key="6">
    <source>
        <dbReference type="SAM" id="SignalP"/>
    </source>
</evidence>
<keyword evidence="2 5" id="KW-0812">Transmembrane</keyword>
<evidence type="ECO:0000313" key="7">
    <source>
        <dbReference type="EMBL" id="WWC91900.1"/>
    </source>
</evidence>
<comment type="subcellular location">
    <subcellularLocation>
        <location evidence="1">Membrane</location>
        <topology evidence="1">Multi-pass membrane protein</topology>
    </subcellularLocation>
</comment>
<protein>
    <recommendedName>
        <fullName evidence="9">Pali-domain-containing protein</fullName>
    </recommendedName>
</protein>
<evidence type="ECO:0000256" key="1">
    <source>
        <dbReference type="ARBA" id="ARBA00004141"/>
    </source>
</evidence>
<keyword evidence="3 5" id="KW-1133">Transmembrane helix</keyword>
<reference evidence="7 8" key="1">
    <citation type="submission" date="2024-01" db="EMBL/GenBank/DDBJ databases">
        <title>Comparative genomics of Cryptococcus and Kwoniella reveals pathogenesis evolution and contrasting modes of karyotype evolution via chromosome fusion or intercentromeric recombination.</title>
        <authorList>
            <person name="Coelho M.A."/>
            <person name="David-Palma M."/>
            <person name="Shea T."/>
            <person name="Bowers K."/>
            <person name="McGinley-Smith S."/>
            <person name="Mohammad A.W."/>
            <person name="Gnirke A."/>
            <person name="Yurkov A.M."/>
            <person name="Nowrousian M."/>
            <person name="Sun S."/>
            <person name="Cuomo C.A."/>
            <person name="Heitman J."/>
        </authorList>
    </citation>
    <scope>NUCLEOTIDE SEQUENCE [LARGE SCALE GENOMIC DNA]</scope>
    <source>
        <strain evidence="7 8">CBS 6074</strain>
    </source>
</reference>
<feature type="transmembrane region" description="Helical" evidence="5">
    <location>
        <begin position="121"/>
        <end position="144"/>
    </location>
</feature>
<feature type="chain" id="PRO_5043623793" description="Pali-domain-containing protein" evidence="6">
    <location>
        <begin position="24"/>
        <end position="200"/>
    </location>
</feature>